<dbReference type="AlphaFoldDB" id="A0AAD3DD14"/>
<evidence type="ECO:0000313" key="9">
    <source>
        <dbReference type="Proteomes" id="UP001054902"/>
    </source>
</evidence>
<accession>A0AAD3DD14</accession>
<keyword evidence="4 7" id="KW-1133">Transmembrane helix</keyword>
<feature type="transmembrane region" description="Helical" evidence="7">
    <location>
        <begin position="90"/>
        <end position="112"/>
    </location>
</feature>
<feature type="transmembrane region" description="Helical" evidence="7">
    <location>
        <begin position="200"/>
        <end position="219"/>
    </location>
</feature>
<evidence type="ECO:0000256" key="3">
    <source>
        <dbReference type="ARBA" id="ARBA00022692"/>
    </source>
</evidence>
<feature type="transmembrane region" description="Helical" evidence="7">
    <location>
        <begin position="231"/>
        <end position="250"/>
    </location>
</feature>
<name>A0AAD3DD14_9STRA</name>
<organism evidence="8 9">
    <name type="scientific">Chaetoceros tenuissimus</name>
    <dbReference type="NCBI Taxonomy" id="426638"/>
    <lineage>
        <taxon>Eukaryota</taxon>
        <taxon>Sar</taxon>
        <taxon>Stramenopiles</taxon>
        <taxon>Ochrophyta</taxon>
        <taxon>Bacillariophyta</taxon>
        <taxon>Coscinodiscophyceae</taxon>
        <taxon>Chaetocerotophycidae</taxon>
        <taxon>Chaetocerotales</taxon>
        <taxon>Chaetocerotaceae</taxon>
        <taxon>Chaetoceros</taxon>
    </lineage>
</organism>
<evidence type="ECO:0000313" key="8">
    <source>
        <dbReference type="EMBL" id="GFH62066.1"/>
    </source>
</evidence>
<evidence type="ECO:0000256" key="6">
    <source>
        <dbReference type="SAM" id="MobiDB-lite"/>
    </source>
</evidence>
<evidence type="ECO:0000256" key="2">
    <source>
        <dbReference type="ARBA" id="ARBA00008333"/>
    </source>
</evidence>
<feature type="transmembrane region" description="Helical" evidence="7">
    <location>
        <begin position="293"/>
        <end position="311"/>
    </location>
</feature>
<comment type="caution">
    <text evidence="8">The sequence shown here is derived from an EMBL/GenBank/DDBJ whole genome shotgun (WGS) entry which is preliminary data.</text>
</comment>
<feature type="compositionally biased region" description="Basic and acidic residues" evidence="6">
    <location>
        <begin position="345"/>
        <end position="362"/>
    </location>
</feature>
<dbReference type="Proteomes" id="UP001054902">
    <property type="component" value="Unassembled WGS sequence"/>
</dbReference>
<sequence length="362" mass="40339">MATIIDTISEFFDRERDLNPNCNSDDCLNAPKPGDGADAPLFEIAIVTIFAREILEACIIMGQYRTVIFRSPDFQEETRQKKALRAVTMAAVWASLAAIVLAVGLTIGLYVAGKQMSNTTAEVIEGVSKLIASVCVLQLSAKVPKWLGLYFNPKANKDGVIEGLDDRSIRFNVAWNLWREVAECGVFLIPYMIGDSARSIPVSAAAGIAIGLVGGYGTYWAQQNMNDTRMLAFFLANLTGWLSLGLFVSGCHYMELVLGKTPILWKTDIPFWSTKNFPMVMIKVFGYTNKRTVLEFCTFWAWFLLAIGYHYHKFNQSEKARIAAQAKWAKEEKEEISVETPSFEGKMKDVESNGSKEAEEEA</sequence>
<gene>
    <name evidence="8" type="ORF">CTEN210_18542</name>
</gene>
<dbReference type="GO" id="GO:0015093">
    <property type="term" value="F:ferrous iron transmembrane transporter activity"/>
    <property type="evidence" value="ECO:0007669"/>
    <property type="project" value="TreeGrafter"/>
</dbReference>
<reference evidence="8 9" key="1">
    <citation type="journal article" date="2021" name="Sci. Rep.">
        <title>The genome of the diatom Chaetoceros tenuissimus carries an ancient integrated fragment of an extant virus.</title>
        <authorList>
            <person name="Hongo Y."/>
            <person name="Kimura K."/>
            <person name="Takaki Y."/>
            <person name="Yoshida Y."/>
            <person name="Baba S."/>
            <person name="Kobayashi G."/>
            <person name="Nagasaki K."/>
            <person name="Hano T."/>
            <person name="Tomaru Y."/>
        </authorList>
    </citation>
    <scope>NUCLEOTIDE SEQUENCE [LARGE SCALE GENOMIC DNA]</scope>
    <source>
        <strain evidence="8 9">NIES-3715</strain>
    </source>
</reference>
<keyword evidence="5 7" id="KW-0472">Membrane</keyword>
<comment type="subcellular location">
    <subcellularLocation>
        <location evidence="1">Membrane</location>
        <topology evidence="1">Multi-pass membrane protein</topology>
    </subcellularLocation>
</comment>
<dbReference type="InterPro" id="IPR004923">
    <property type="entry name" value="FTR1/Fip1/EfeU"/>
</dbReference>
<keyword evidence="9" id="KW-1185">Reference proteome</keyword>
<dbReference type="GO" id="GO:0033573">
    <property type="term" value="C:high-affinity iron permease complex"/>
    <property type="evidence" value="ECO:0007669"/>
    <property type="project" value="InterPro"/>
</dbReference>
<proteinExistence type="inferred from homology"/>
<comment type="similarity">
    <text evidence="2">Belongs to the oxidase-dependent Fe transporter (OFeT) (TC 9.A.10.1) family.</text>
</comment>
<dbReference type="PANTHER" id="PTHR31632">
    <property type="entry name" value="IRON TRANSPORTER FTH1"/>
    <property type="match status" value="1"/>
</dbReference>
<dbReference type="EMBL" id="BLLK01000077">
    <property type="protein sequence ID" value="GFH62066.1"/>
    <property type="molecule type" value="Genomic_DNA"/>
</dbReference>
<evidence type="ECO:0000256" key="1">
    <source>
        <dbReference type="ARBA" id="ARBA00004141"/>
    </source>
</evidence>
<protein>
    <submittedName>
        <fullName evidence="8">Ftr1_plasma membrane iron permease</fullName>
    </submittedName>
</protein>
<evidence type="ECO:0000256" key="5">
    <source>
        <dbReference type="ARBA" id="ARBA00023136"/>
    </source>
</evidence>
<evidence type="ECO:0000256" key="7">
    <source>
        <dbReference type="SAM" id="Phobius"/>
    </source>
</evidence>
<keyword evidence="3 7" id="KW-0812">Transmembrane</keyword>
<feature type="region of interest" description="Disordered" evidence="6">
    <location>
        <begin position="333"/>
        <end position="362"/>
    </location>
</feature>
<dbReference type="PANTHER" id="PTHR31632:SF2">
    <property type="entry name" value="PLASMA MEMBRANE IRON PERMEASE"/>
    <property type="match status" value="1"/>
</dbReference>
<evidence type="ECO:0000256" key="4">
    <source>
        <dbReference type="ARBA" id="ARBA00022989"/>
    </source>
</evidence>